<feature type="compositionally biased region" description="Basic and acidic residues" evidence="2">
    <location>
        <begin position="453"/>
        <end position="467"/>
    </location>
</feature>
<feature type="compositionally biased region" description="Polar residues" evidence="2">
    <location>
        <begin position="269"/>
        <end position="281"/>
    </location>
</feature>
<dbReference type="PANTHER" id="PTHR31346">
    <property type="entry name" value="MULTIPLE ORGANELLAR RNA EDITING FACTOR 2, CHLOROPLASTIC-RELATED-RELATED"/>
    <property type="match status" value="1"/>
</dbReference>
<dbReference type="AlphaFoldDB" id="A0A6P6WF34"/>
<feature type="compositionally biased region" description="Polar residues" evidence="2">
    <location>
        <begin position="408"/>
        <end position="430"/>
    </location>
</feature>
<evidence type="ECO:0000313" key="4">
    <source>
        <dbReference type="Proteomes" id="UP001652660"/>
    </source>
</evidence>
<dbReference type="GO" id="GO:0080156">
    <property type="term" value="P:mitochondrial mRNA modification"/>
    <property type="evidence" value="ECO:0007669"/>
    <property type="project" value="TreeGrafter"/>
</dbReference>
<name>A0A6P6WF34_COFAR</name>
<accession>A0A6P6WF34</accession>
<dbReference type="GO" id="GO:0005739">
    <property type="term" value="C:mitochondrion"/>
    <property type="evidence" value="ECO:0007669"/>
    <property type="project" value="TreeGrafter"/>
</dbReference>
<dbReference type="RefSeq" id="XP_027113185.1">
    <property type="nucleotide sequence ID" value="XM_027257384.2"/>
</dbReference>
<dbReference type="OrthoDB" id="1706674at2759"/>
<feature type="compositionally biased region" description="Polar residues" evidence="2">
    <location>
        <begin position="228"/>
        <end position="253"/>
    </location>
</feature>
<gene>
    <name evidence="5" type="primary">LOC113731887</name>
</gene>
<feature type="compositionally biased region" description="Low complexity" evidence="2">
    <location>
        <begin position="255"/>
        <end position="268"/>
    </location>
</feature>
<dbReference type="Pfam" id="PF21864">
    <property type="entry name" value="MORF_dom"/>
    <property type="match status" value="1"/>
</dbReference>
<reference evidence="5" key="2">
    <citation type="submission" date="2025-08" db="UniProtKB">
        <authorList>
            <consortium name="RefSeq"/>
        </authorList>
    </citation>
    <scope>IDENTIFICATION</scope>
    <source>
        <tissue evidence="5">Leaves</tissue>
    </source>
</reference>
<feature type="compositionally biased region" description="Polar residues" evidence="2">
    <location>
        <begin position="288"/>
        <end position="312"/>
    </location>
</feature>
<proteinExistence type="predicted"/>
<sequence length="478" mass="53568">MALCSLRLRRALSLSSFLLHQHFHSPKLLSPLHSSSSALFGPQNPRTTPSFSDFHSFRHFRSSPISLSSRNRRFESDDQMEITADTILFEGCDYNHWLITVDFPRDVDIPAEQKVQKYVEIAAGVFGSEEEAKKRIYACSTTTYQGFQVECSEETSEKFKENPAVVFVLPDSYIDPVNKEYGGDKYINGTIIPRPPPIMSVRRNPRQFSRPQRPENWGSGPGDARNFGPQQSHPSQQNFGPQQNHPTQQNFGPRQNHTTQQNHPTQQNFGPQQNYAAQQNFGPPRGPVSQQNYSPPQNTPPQQTYGQQQNAPPRQYYGTPENTTAHQNYGYHSPQHNYGQSHNHPNQQNYGPPQNFTPQQNNGSPGMHSPIRQNYGQPGGIEGRGPTTASGAWDQFRGGRGDFPQGDQRYTSIDSGNSAGQSYTPSQGGTFHQGIGGAPAQEMGPAYGQNYPRHGEDQKFSEVDQRSRFPSGDQRNFA</sequence>
<dbReference type="GeneID" id="113731887"/>
<dbReference type="InterPro" id="IPR039206">
    <property type="entry name" value="MORF/ORRM1/DAG-like"/>
</dbReference>
<feature type="domain" description="MORF/ORRM1/DAG-like MORF" evidence="3">
    <location>
        <begin position="94"/>
        <end position="186"/>
    </location>
</feature>
<organism evidence="4 5">
    <name type="scientific">Coffea arabica</name>
    <name type="common">Arabian coffee</name>
    <dbReference type="NCBI Taxonomy" id="13443"/>
    <lineage>
        <taxon>Eukaryota</taxon>
        <taxon>Viridiplantae</taxon>
        <taxon>Streptophyta</taxon>
        <taxon>Embryophyta</taxon>
        <taxon>Tracheophyta</taxon>
        <taxon>Spermatophyta</taxon>
        <taxon>Magnoliopsida</taxon>
        <taxon>eudicotyledons</taxon>
        <taxon>Gunneridae</taxon>
        <taxon>Pentapetalae</taxon>
        <taxon>asterids</taxon>
        <taxon>lamiids</taxon>
        <taxon>Gentianales</taxon>
        <taxon>Rubiaceae</taxon>
        <taxon>Ixoroideae</taxon>
        <taxon>Gardenieae complex</taxon>
        <taxon>Bertiereae - Coffeeae clade</taxon>
        <taxon>Coffeeae</taxon>
        <taxon>Coffea</taxon>
    </lineage>
</organism>
<protein>
    <submittedName>
        <fullName evidence="5">Uncharacterized protein isoform X1</fullName>
    </submittedName>
</protein>
<dbReference type="PANTHER" id="PTHR31346:SF5">
    <property type="entry name" value="MULTIPLE ORGANELLAR RNA EDITING FACTOR 1, MITOCHONDRIAL"/>
    <property type="match status" value="1"/>
</dbReference>
<reference evidence="4" key="1">
    <citation type="journal article" date="2025" name="Foods">
        <title>Unveiling the Microbial Signatures of Arabica Coffee Cherries: Insights into Ripeness Specific Diversity, Functional Traits, and Implications for Quality and Safety.</title>
        <authorList>
            <consortium name="RefSeq"/>
            <person name="Tenea G.N."/>
            <person name="Cifuentes V."/>
            <person name="Reyes P."/>
            <person name="Cevallos-Vallejos M."/>
        </authorList>
    </citation>
    <scope>NUCLEOTIDE SEQUENCE [LARGE SCALE GENOMIC DNA]</scope>
</reference>
<keyword evidence="1" id="KW-0809">Transit peptide</keyword>
<keyword evidence="4" id="KW-1185">Reference proteome</keyword>
<evidence type="ECO:0000313" key="5">
    <source>
        <dbReference type="RefSeq" id="XP_027113185.1"/>
    </source>
</evidence>
<evidence type="ECO:0000256" key="1">
    <source>
        <dbReference type="ARBA" id="ARBA00022946"/>
    </source>
</evidence>
<feature type="compositionally biased region" description="Polar residues" evidence="2">
    <location>
        <begin position="334"/>
        <end position="364"/>
    </location>
</feature>
<dbReference type="InterPro" id="IPR054059">
    <property type="entry name" value="MORF/ORRM1/DAG-like_MORF"/>
</dbReference>
<dbReference type="Proteomes" id="UP001652660">
    <property type="component" value="Chromosome 2c"/>
</dbReference>
<dbReference type="GO" id="GO:0016554">
    <property type="term" value="P:cytidine to uridine editing"/>
    <property type="evidence" value="ECO:0007669"/>
    <property type="project" value="InterPro"/>
</dbReference>
<evidence type="ECO:0000256" key="2">
    <source>
        <dbReference type="SAM" id="MobiDB-lite"/>
    </source>
</evidence>
<evidence type="ECO:0000259" key="3">
    <source>
        <dbReference type="Pfam" id="PF21864"/>
    </source>
</evidence>
<feature type="region of interest" description="Disordered" evidence="2">
    <location>
        <begin position="188"/>
        <end position="478"/>
    </location>
</feature>